<evidence type="ECO:0000256" key="7">
    <source>
        <dbReference type="SAM" id="Phobius"/>
    </source>
</evidence>
<comment type="subcellular location">
    <subcellularLocation>
        <location evidence="1">Periplasm</location>
    </subcellularLocation>
</comment>
<dbReference type="GO" id="GO:0051301">
    <property type="term" value="P:cell division"/>
    <property type="evidence" value="ECO:0007669"/>
    <property type="project" value="UniProtKB-KW"/>
</dbReference>
<keyword evidence="7" id="KW-1133">Transmembrane helix</keyword>
<evidence type="ECO:0000313" key="9">
    <source>
        <dbReference type="EMBL" id="VVE17617.1"/>
    </source>
</evidence>
<accession>A0A5E4VYB2</accession>
<protein>
    <submittedName>
        <fullName evidence="9">Cell division protein FtsQ</fullName>
    </submittedName>
</protein>
<dbReference type="CDD" id="cd14444">
    <property type="entry name" value="AlgX_N_like_1"/>
    <property type="match status" value="1"/>
</dbReference>
<keyword evidence="9" id="KW-0131">Cell cycle</keyword>
<feature type="domain" description="AlgX/AlgJ SGNH hydrolase-like" evidence="8">
    <location>
        <begin position="91"/>
        <end position="348"/>
    </location>
</feature>
<name>A0A5E4VYB2_9BURK</name>
<evidence type="ECO:0000256" key="4">
    <source>
        <dbReference type="ARBA" id="ARBA00022729"/>
    </source>
</evidence>
<evidence type="ECO:0000259" key="8">
    <source>
        <dbReference type="Pfam" id="PF16822"/>
    </source>
</evidence>
<dbReference type="Pfam" id="PF16822">
    <property type="entry name" value="ALGX"/>
    <property type="match status" value="1"/>
</dbReference>
<keyword evidence="5" id="KW-0574">Periplasm</keyword>
<proteinExistence type="predicted"/>
<keyword evidence="9" id="KW-0132">Cell division</keyword>
<dbReference type="RefSeq" id="WP_150621182.1">
    <property type="nucleotide sequence ID" value="NZ_CABPSM010000008.1"/>
</dbReference>
<dbReference type="Proteomes" id="UP000343317">
    <property type="component" value="Unassembled WGS sequence"/>
</dbReference>
<keyword evidence="4" id="KW-0732">Signal</keyword>
<dbReference type="GO" id="GO:0016740">
    <property type="term" value="F:transferase activity"/>
    <property type="evidence" value="ECO:0007669"/>
    <property type="project" value="UniProtKB-KW"/>
</dbReference>
<dbReference type="AlphaFoldDB" id="A0A5E4VYB2"/>
<evidence type="ECO:0000256" key="3">
    <source>
        <dbReference type="ARBA" id="ARBA00022679"/>
    </source>
</evidence>
<sequence length="381" mass="40868">MRTPERNVALGHCLGAIVWIVLFVAGFGWGAWSLAHARLDAKTVQTSAWLDGSAGTALNKALRLPKQDIIETVNAAARYRLLGDLGDQAALGCPQWLFYRDGLRPQPSAGSGVLQDRLRLMRYWTGELRAQHIGVLVVAVPDKSRIEASHLCGQPISQVMQQRLDTWQAALRADGVPFVDLRPVLSGHTASMFFRTDVHMNADGARSAAAAVARAALPLLANEKGTQAFDVGQPGAPEIRMGDLIVLSGLEHAPDGWRPALEKVPPQTIEPVRGGGLLDDTPPVEVLLAGSSNGRRSNFAPWLGIGLGREVWNLSMDGGQFSGALVSAFKARGQWPKSLKLVIWEFSENALSLPLTDDEKAVLERLPSTTANAAGTAAHPA</sequence>
<dbReference type="GO" id="GO:0042121">
    <property type="term" value="P:alginic acid biosynthetic process"/>
    <property type="evidence" value="ECO:0007669"/>
    <property type="project" value="UniProtKB-UniPathway"/>
</dbReference>
<keyword evidence="7" id="KW-0812">Transmembrane</keyword>
<evidence type="ECO:0000256" key="1">
    <source>
        <dbReference type="ARBA" id="ARBA00004418"/>
    </source>
</evidence>
<dbReference type="EMBL" id="CABPSM010000008">
    <property type="protein sequence ID" value="VVE17617.1"/>
    <property type="molecule type" value="Genomic_DNA"/>
</dbReference>
<gene>
    <name evidence="9" type="ORF">PHO31112_02956</name>
</gene>
<evidence type="ECO:0000313" key="10">
    <source>
        <dbReference type="Proteomes" id="UP000343317"/>
    </source>
</evidence>
<evidence type="ECO:0000256" key="2">
    <source>
        <dbReference type="ARBA" id="ARBA00005182"/>
    </source>
</evidence>
<feature type="transmembrane region" description="Helical" evidence="7">
    <location>
        <begin position="12"/>
        <end position="32"/>
    </location>
</feature>
<dbReference type="InterPro" id="IPR031811">
    <property type="entry name" value="ALGX/ALGJ_SGNH-like"/>
</dbReference>
<organism evidence="9 10">
    <name type="scientific">Pandoraea horticolens</name>
    <dbReference type="NCBI Taxonomy" id="2508298"/>
    <lineage>
        <taxon>Bacteria</taxon>
        <taxon>Pseudomonadati</taxon>
        <taxon>Pseudomonadota</taxon>
        <taxon>Betaproteobacteria</taxon>
        <taxon>Burkholderiales</taxon>
        <taxon>Burkholderiaceae</taxon>
        <taxon>Pandoraea</taxon>
    </lineage>
</organism>
<dbReference type="UniPathway" id="UPA00286"/>
<keyword evidence="7" id="KW-0472">Membrane</keyword>
<reference evidence="9 10" key="1">
    <citation type="submission" date="2019-08" db="EMBL/GenBank/DDBJ databases">
        <authorList>
            <person name="Peeters C."/>
        </authorList>
    </citation>
    <scope>NUCLEOTIDE SEQUENCE [LARGE SCALE GENOMIC DNA]</scope>
    <source>
        <strain evidence="9 10">LMG 31112</strain>
    </source>
</reference>
<dbReference type="GO" id="GO:0042597">
    <property type="term" value="C:periplasmic space"/>
    <property type="evidence" value="ECO:0007669"/>
    <property type="project" value="UniProtKB-SubCell"/>
</dbReference>
<evidence type="ECO:0000256" key="6">
    <source>
        <dbReference type="ARBA" id="ARBA00022841"/>
    </source>
</evidence>
<keyword evidence="6" id="KW-0016">Alginate biosynthesis</keyword>
<dbReference type="SUPFAM" id="SSF52266">
    <property type="entry name" value="SGNH hydrolase"/>
    <property type="match status" value="1"/>
</dbReference>
<evidence type="ECO:0000256" key="5">
    <source>
        <dbReference type="ARBA" id="ARBA00022764"/>
    </source>
</evidence>
<keyword evidence="10" id="KW-1185">Reference proteome</keyword>
<keyword evidence="3" id="KW-0808">Transferase</keyword>
<comment type="pathway">
    <text evidence="2">Glycan biosynthesis; alginate biosynthesis.</text>
</comment>